<comment type="caution">
    <text evidence="2">The sequence shown here is derived from an EMBL/GenBank/DDBJ whole genome shotgun (WGS) entry which is preliminary data.</text>
</comment>
<proteinExistence type="predicted"/>
<evidence type="ECO:0000256" key="1">
    <source>
        <dbReference type="SAM" id="MobiDB-lite"/>
    </source>
</evidence>
<dbReference type="EMBL" id="RCHS01000416">
    <property type="protein sequence ID" value="RMX58967.1"/>
    <property type="molecule type" value="Genomic_DNA"/>
</dbReference>
<accession>A0A3M6UZC6</accession>
<feature type="region of interest" description="Disordered" evidence="1">
    <location>
        <begin position="156"/>
        <end position="191"/>
    </location>
</feature>
<protein>
    <submittedName>
        <fullName evidence="2">Uncharacterized protein</fullName>
    </submittedName>
</protein>
<name>A0A3M6UZC6_POCDA</name>
<feature type="compositionally biased region" description="Polar residues" evidence="1">
    <location>
        <begin position="182"/>
        <end position="191"/>
    </location>
</feature>
<dbReference type="Proteomes" id="UP000275408">
    <property type="component" value="Unassembled WGS sequence"/>
</dbReference>
<sequence>MARVCSSPKVKYSTIRNNGSPTFCNLHRQDIRDIGKETIYPRWKSSIPKPKLVPFEKTATQRELLSDPSLDAEQILHRTPRLVRGWYLGKEPLEYRRQTTPFRFSFNTRNSNEATKEEDNEIKPITKRATLIYPECMTVAICTLQTRPVKQEKKLPTGTVSMPSAASKGKSTKAPTIHGLNKSKTPASSGLTSKKETFVQLDEDWKYSGRISKLTRKVYRQNERPRTAEFQEKKQIKRKNLQKLVTGFLSEGHESILGCGSESEQEKIFNNYLKKIPDCCVECFTFKESDYDIWSRTSYD</sequence>
<reference evidence="2 3" key="1">
    <citation type="journal article" date="2018" name="Sci. Rep.">
        <title>Comparative analysis of the Pocillopora damicornis genome highlights role of immune system in coral evolution.</title>
        <authorList>
            <person name="Cunning R."/>
            <person name="Bay R.A."/>
            <person name="Gillette P."/>
            <person name="Baker A.C."/>
            <person name="Traylor-Knowles N."/>
        </authorList>
    </citation>
    <scope>NUCLEOTIDE SEQUENCE [LARGE SCALE GENOMIC DNA]</scope>
    <source>
        <strain evidence="2">RSMAS</strain>
        <tissue evidence="2">Whole animal</tissue>
    </source>
</reference>
<organism evidence="2 3">
    <name type="scientific">Pocillopora damicornis</name>
    <name type="common">Cauliflower coral</name>
    <name type="synonym">Millepora damicornis</name>
    <dbReference type="NCBI Taxonomy" id="46731"/>
    <lineage>
        <taxon>Eukaryota</taxon>
        <taxon>Metazoa</taxon>
        <taxon>Cnidaria</taxon>
        <taxon>Anthozoa</taxon>
        <taxon>Hexacorallia</taxon>
        <taxon>Scleractinia</taxon>
        <taxon>Astrocoeniina</taxon>
        <taxon>Pocilloporidae</taxon>
        <taxon>Pocillopora</taxon>
    </lineage>
</organism>
<evidence type="ECO:0000313" key="3">
    <source>
        <dbReference type="Proteomes" id="UP000275408"/>
    </source>
</evidence>
<evidence type="ECO:0000313" key="2">
    <source>
        <dbReference type="EMBL" id="RMX58967.1"/>
    </source>
</evidence>
<keyword evidence="3" id="KW-1185">Reference proteome</keyword>
<gene>
    <name evidence="2" type="ORF">pdam_00014630</name>
</gene>
<dbReference type="AlphaFoldDB" id="A0A3M6UZC6"/>